<comment type="caution">
    <text evidence="2">The sequence shown here is derived from an EMBL/GenBank/DDBJ whole genome shotgun (WGS) entry which is preliminary data.</text>
</comment>
<gene>
    <name evidence="2" type="ORF">ACFPTR_03220</name>
</gene>
<evidence type="ECO:0000313" key="2">
    <source>
        <dbReference type="EMBL" id="MFC5627906.1"/>
    </source>
</evidence>
<evidence type="ECO:0008006" key="4">
    <source>
        <dbReference type="Google" id="ProtNLM"/>
    </source>
</evidence>
<name>A0ABW0U3B5_9BACI</name>
<feature type="transmembrane region" description="Helical" evidence="1">
    <location>
        <begin position="29"/>
        <end position="48"/>
    </location>
</feature>
<proteinExistence type="predicted"/>
<reference evidence="3" key="1">
    <citation type="journal article" date="2019" name="Int. J. Syst. Evol. Microbiol.">
        <title>The Global Catalogue of Microorganisms (GCM) 10K type strain sequencing project: providing services to taxonomists for standard genome sequencing and annotation.</title>
        <authorList>
            <consortium name="The Broad Institute Genomics Platform"/>
            <consortium name="The Broad Institute Genome Sequencing Center for Infectious Disease"/>
            <person name="Wu L."/>
            <person name="Ma J."/>
        </authorList>
    </citation>
    <scope>NUCLEOTIDE SEQUENCE [LARGE SCALE GENOMIC DNA]</scope>
    <source>
        <strain evidence="3">CGMCC 1.15790</strain>
    </source>
</reference>
<feature type="transmembrane region" description="Helical" evidence="1">
    <location>
        <begin position="5"/>
        <end position="23"/>
    </location>
</feature>
<dbReference type="RefSeq" id="WP_270896194.1">
    <property type="nucleotide sequence ID" value="NZ_JBHSPF010000015.1"/>
</dbReference>
<accession>A0ABW0U3B5</accession>
<evidence type="ECO:0000313" key="3">
    <source>
        <dbReference type="Proteomes" id="UP001596143"/>
    </source>
</evidence>
<keyword evidence="3" id="KW-1185">Reference proteome</keyword>
<protein>
    <recommendedName>
        <fullName evidence="4">DUF2273 domain-containing protein</fullName>
    </recommendedName>
</protein>
<keyword evidence="1" id="KW-0472">Membrane</keyword>
<dbReference type="Proteomes" id="UP001596143">
    <property type="component" value="Unassembled WGS sequence"/>
</dbReference>
<sequence>MVRISVGLIGIVISFLLFILGLMKLFPLFIASLFLFLSIFYTVSSLNGKRGFKGIHS</sequence>
<keyword evidence="1" id="KW-1133">Transmembrane helix</keyword>
<keyword evidence="1" id="KW-0812">Transmembrane</keyword>
<organism evidence="2 3">
    <name type="scientific">Aliibacillus thermotolerans</name>
    <dbReference type="NCBI Taxonomy" id="1834418"/>
    <lineage>
        <taxon>Bacteria</taxon>
        <taxon>Bacillati</taxon>
        <taxon>Bacillota</taxon>
        <taxon>Bacilli</taxon>
        <taxon>Bacillales</taxon>
        <taxon>Bacillaceae</taxon>
        <taxon>Aliibacillus</taxon>
    </lineage>
</organism>
<evidence type="ECO:0000256" key="1">
    <source>
        <dbReference type="SAM" id="Phobius"/>
    </source>
</evidence>
<dbReference type="EMBL" id="JBHSPF010000015">
    <property type="protein sequence ID" value="MFC5627906.1"/>
    <property type="molecule type" value="Genomic_DNA"/>
</dbReference>